<dbReference type="GO" id="GO:0017070">
    <property type="term" value="F:U6 snRNA binding"/>
    <property type="evidence" value="ECO:0007669"/>
    <property type="project" value="InterPro"/>
</dbReference>
<dbReference type="PANTHER" id="PTHR11140:SF0">
    <property type="entry name" value="PRE-MRNA-PROCESSING-SPLICING FACTOR 8"/>
    <property type="match status" value="1"/>
</dbReference>
<dbReference type="FunFam" id="1.20.80.40:FF:000001">
    <property type="entry name" value="Pre-mRNA-processing-splicing factor 8"/>
    <property type="match status" value="1"/>
</dbReference>
<dbReference type="CDD" id="cd08056">
    <property type="entry name" value="MPN_PRP8"/>
    <property type="match status" value="1"/>
</dbReference>
<dbReference type="PROSITE" id="PS50249">
    <property type="entry name" value="MPN"/>
    <property type="match status" value="1"/>
</dbReference>
<keyword evidence="7" id="KW-0508">mRNA splicing</keyword>
<accession>A0AAD5TM82</accession>
<dbReference type="InterPro" id="IPR012984">
    <property type="entry name" value="PROCT"/>
</dbReference>
<dbReference type="Gene3D" id="3.30.43.40">
    <property type="entry name" value="Pre-mRNA-processing-splicing factor 8, U5-snRNA-binding domain"/>
    <property type="match status" value="1"/>
</dbReference>
<dbReference type="Pfam" id="PF10596">
    <property type="entry name" value="U6-snRNA_bdg"/>
    <property type="match status" value="2"/>
</dbReference>
<dbReference type="Gene3D" id="1.20.80.40">
    <property type="match status" value="1"/>
</dbReference>
<keyword evidence="8" id="KW-0539">Nucleus</keyword>
<dbReference type="InterPro" id="IPR019580">
    <property type="entry name" value="Prp8_U6-snRNA-bd"/>
</dbReference>
<evidence type="ECO:0000256" key="4">
    <source>
        <dbReference type="ARBA" id="ARBA00022813"/>
    </source>
</evidence>
<name>A0AAD5TM82_9FUNG</name>
<protein>
    <submittedName>
        <fullName evidence="12">Pre-mRNA-processing-splicing factor 8</fullName>
    </submittedName>
</protein>
<dbReference type="GO" id="GO:0071013">
    <property type="term" value="C:catalytic step 2 spliceosome"/>
    <property type="evidence" value="ECO:0007669"/>
    <property type="project" value="TreeGrafter"/>
</dbReference>
<evidence type="ECO:0000256" key="3">
    <source>
        <dbReference type="ARBA" id="ARBA00022728"/>
    </source>
</evidence>
<evidence type="ECO:0000256" key="7">
    <source>
        <dbReference type="ARBA" id="ARBA00023187"/>
    </source>
</evidence>
<dbReference type="GO" id="GO:0030623">
    <property type="term" value="F:U5 snRNA binding"/>
    <property type="evidence" value="ECO:0007669"/>
    <property type="project" value="InterPro"/>
</dbReference>
<feature type="domain" description="MPN" evidence="10">
    <location>
        <begin position="3957"/>
        <end position="4089"/>
    </location>
</feature>
<dbReference type="GO" id="GO:0008237">
    <property type="term" value="F:metallopeptidase activity"/>
    <property type="evidence" value="ECO:0007669"/>
    <property type="project" value="InterPro"/>
</dbReference>
<dbReference type="InterPro" id="IPR019581">
    <property type="entry name" value="Prp8_U5-snRNA-bd"/>
</dbReference>
<dbReference type="Gene3D" id="2.170.16.10">
    <property type="entry name" value="Hedgehog/Intein (Hint) domain"/>
    <property type="match status" value="3"/>
</dbReference>
<keyword evidence="3" id="KW-0747">Spliceosome</keyword>
<dbReference type="Pfam" id="PF10598">
    <property type="entry name" value="RRM_4"/>
    <property type="match status" value="1"/>
</dbReference>
<dbReference type="InterPro" id="IPR019582">
    <property type="entry name" value="RRM_spliceosomal_PrP8"/>
</dbReference>
<evidence type="ECO:0000256" key="2">
    <source>
        <dbReference type="ARBA" id="ARBA00022664"/>
    </source>
</evidence>
<dbReference type="Pfam" id="PF08082">
    <property type="entry name" value="PRO8NT"/>
    <property type="match status" value="1"/>
</dbReference>
<dbReference type="GO" id="GO:0097157">
    <property type="term" value="F:pre-mRNA intronic binding"/>
    <property type="evidence" value="ECO:0007669"/>
    <property type="project" value="TreeGrafter"/>
</dbReference>
<dbReference type="GO" id="GO:0030619">
    <property type="term" value="F:U1 snRNA binding"/>
    <property type="evidence" value="ECO:0007669"/>
    <property type="project" value="TreeGrafter"/>
</dbReference>
<dbReference type="InterPro" id="IPR004042">
    <property type="entry name" value="Intein_endonuc_central"/>
</dbReference>
<dbReference type="Pfam" id="PF05204">
    <property type="entry name" value="Hom_end"/>
    <property type="match status" value="1"/>
</dbReference>
<organism evidence="12 13">
    <name type="scientific">Geranomyces variabilis</name>
    <dbReference type="NCBI Taxonomy" id="109894"/>
    <lineage>
        <taxon>Eukaryota</taxon>
        <taxon>Fungi</taxon>
        <taxon>Fungi incertae sedis</taxon>
        <taxon>Chytridiomycota</taxon>
        <taxon>Chytridiomycota incertae sedis</taxon>
        <taxon>Chytridiomycetes</taxon>
        <taxon>Spizellomycetales</taxon>
        <taxon>Powellomycetaceae</taxon>
        <taxon>Geranomyces</taxon>
    </lineage>
</organism>
<keyword evidence="5" id="KW-0694">RNA-binding</keyword>
<dbReference type="FunFam" id="3.30.420.230:FF:000003">
    <property type="entry name" value="Pre-mRNA-processing-splicing factor 8"/>
    <property type="match status" value="1"/>
</dbReference>
<dbReference type="InterPro" id="IPR007869">
    <property type="entry name" value="Homing_endonuc_PI-Sce"/>
</dbReference>
<dbReference type="EMBL" id="JADGJQ010000018">
    <property type="protein sequence ID" value="KAJ3180025.1"/>
    <property type="molecule type" value="Genomic_DNA"/>
</dbReference>
<keyword evidence="9" id="KW-0687">Ribonucleoprotein</keyword>
<feature type="domain" description="DOD-type homing endonuclease" evidence="11">
    <location>
        <begin position="2242"/>
        <end position="2440"/>
    </location>
</feature>
<dbReference type="PANTHER" id="PTHR11140">
    <property type="entry name" value="PRE-MRNA SPLICING FACTOR PRP8"/>
    <property type="match status" value="1"/>
</dbReference>
<dbReference type="Pfam" id="PF10597">
    <property type="entry name" value="U5_2-snRNA_bdg"/>
    <property type="match status" value="1"/>
</dbReference>
<dbReference type="FunFam" id="3.30.43.40:FF:000001">
    <property type="entry name" value="Pre-mRNA-processing-splicing factor 8"/>
    <property type="match status" value="1"/>
</dbReference>
<dbReference type="FunFam" id="3.40.140.10:FF:000002">
    <property type="entry name" value="Pre-mRNA-processing-splicing factor 8"/>
    <property type="match status" value="1"/>
</dbReference>
<dbReference type="Pfam" id="PF01398">
    <property type="entry name" value="JAB"/>
    <property type="match status" value="1"/>
</dbReference>
<dbReference type="PROSITE" id="PS50817">
    <property type="entry name" value="INTEIN_N_TER"/>
    <property type="match status" value="1"/>
</dbReference>
<dbReference type="Gene3D" id="3.30.420.230">
    <property type="match status" value="1"/>
</dbReference>
<feature type="domain" description="DOD-type homing endonuclease" evidence="11">
    <location>
        <begin position="3285"/>
        <end position="3378"/>
    </location>
</feature>
<dbReference type="InterPro" id="IPR037518">
    <property type="entry name" value="MPN"/>
</dbReference>
<keyword evidence="13" id="KW-1185">Reference proteome</keyword>
<proteinExistence type="predicted"/>
<dbReference type="SMART" id="SM00232">
    <property type="entry name" value="JAB_MPN"/>
    <property type="match status" value="1"/>
</dbReference>
<dbReference type="Pfam" id="PF12134">
    <property type="entry name" value="PRP8_domainIV"/>
    <property type="match status" value="1"/>
</dbReference>
<evidence type="ECO:0000313" key="12">
    <source>
        <dbReference type="EMBL" id="KAJ3180025.1"/>
    </source>
</evidence>
<dbReference type="InterPro" id="IPR000555">
    <property type="entry name" value="JAMM/MPN+_dom"/>
</dbReference>
<dbReference type="InterPro" id="IPR027434">
    <property type="entry name" value="Homing_endonucl"/>
</dbReference>
<dbReference type="InterPro" id="IPR042516">
    <property type="entry name" value="Prp8_U5-snRNA-bd_sf"/>
</dbReference>
<dbReference type="InterPro" id="IPR012592">
    <property type="entry name" value="PROCN"/>
</dbReference>
<dbReference type="GO" id="GO:0030620">
    <property type="term" value="F:U2 snRNA binding"/>
    <property type="evidence" value="ECO:0007669"/>
    <property type="project" value="TreeGrafter"/>
</dbReference>
<dbReference type="Proteomes" id="UP001212152">
    <property type="component" value="Unassembled WGS sequence"/>
</dbReference>
<dbReference type="SUPFAM" id="SSF53098">
    <property type="entry name" value="Ribonuclease H-like"/>
    <property type="match status" value="2"/>
</dbReference>
<dbReference type="InterPro" id="IPR036844">
    <property type="entry name" value="Hint_dom_sf"/>
</dbReference>
<evidence type="ECO:0000256" key="9">
    <source>
        <dbReference type="ARBA" id="ARBA00023274"/>
    </source>
</evidence>
<evidence type="ECO:0000256" key="6">
    <source>
        <dbReference type="ARBA" id="ARBA00023000"/>
    </source>
</evidence>
<dbReference type="InterPro" id="IPR027652">
    <property type="entry name" value="PRP8"/>
</dbReference>
<dbReference type="Gene3D" id="3.40.140.10">
    <property type="entry name" value="Cytidine Deaminase, domain 2"/>
    <property type="match status" value="1"/>
</dbReference>
<evidence type="ECO:0000259" key="11">
    <source>
        <dbReference type="PROSITE" id="PS50819"/>
    </source>
</evidence>
<keyword evidence="6" id="KW-0651">Protein splicing</keyword>
<evidence type="ECO:0000259" key="10">
    <source>
        <dbReference type="PROSITE" id="PS50249"/>
    </source>
</evidence>
<dbReference type="SUPFAM" id="SSF55608">
    <property type="entry name" value="Homing endonucleases"/>
    <property type="match status" value="2"/>
</dbReference>
<dbReference type="GO" id="GO:0005682">
    <property type="term" value="C:U5 snRNP"/>
    <property type="evidence" value="ECO:0007669"/>
    <property type="project" value="TreeGrafter"/>
</dbReference>
<dbReference type="GO" id="GO:0000244">
    <property type="term" value="P:spliceosomal tri-snRNP complex assembly"/>
    <property type="evidence" value="ECO:0007669"/>
    <property type="project" value="TreeGrafter"/>
</dbReference>
<gene>
    <name evidence="12" type="primary">PRPF8</name>
    <name evidence="12" type="ORF">HDU87_002248</name>
</gene>
<dbReference type="SUPFAM" id="SSF51294">
    <property type="entry name" value="Hedgehog/intein (Hint) domain"/>
    <property type="match status" value="4"/>
</dbReference>
<dbReference type="Gene3D" id="3.90.1570.40">
    <property type="match status" value="2"/>
</dbReference>
<dbReference type="CDD" id="cd00081">
    <property type="entry name" value="Hint"/>
    <property type="match status" value="1"/>
</dbReference>
<comment type="subcellular location">
    <subcellularLocation>
        <location evidence="1">Nucleus</location>
    </subcellularLocation>
</comment>
<dbReference type="FunFam" id="3.90.1570.40:FF:000001">
    <property type="entry name" value="Pre-mRNA-processing-splicing factor 8"/>
    <property type="match status" value="1"/>
</dbReference>
<evidence type="ECO:0000313" key="13">
    <source>
        <dbReference type="Proteomes" id="UP001212152"/>
    </source>
</evidence>
<dbReference type="GO" id="GO:0003677">
    <property type="term" value="F:DNA binding"/>
    <property type="evidence" value="ECO:0007669"/>
    <property type="project" value="InterPro"/>
</dbReference>
<dbReference type="InterPro" id="IPR006141">
    <property type="entry name" value="Intein_N"/>
</dbReference>
<dbReference type="InterPro" id="IPR012337">
    <property type="entry name" value="RNaseH-like_sf"/>
</dbReference>
<dbReference type="PROSITE" id="PS50819">
    <property type="entry name" value="INTEIN_ENDONUCLEASE"/>
    <property type="match status" value="2"/>
</dbReference>
<dbReference type="Pfam" id="PF08083">
    <property type="entry name" value="PROCN"/>
    <property type="match status" value="2"/>
</dbReference>
<dbReference type="Gene3D" id="3.10.28.10">
    <property type="entry name" value="Homing endonucleases"/>
    <property type="match status" value="3"/>
</dbReference>
<evidence type="ECO:0000256" key="1">
    <source>
        <dbReference type="ARBA" id="ARBA00004123"/>
    </source>
</evidence>
<dbReference type="GO" id="GO:0016539">
    <property type="term" value="P:intein-mediated protein splicing"/>
    <property type="evidence" value="ECO:0007669"/>
    <property type="project" value="InterPro"/>
</dbReference>
<keyword evidence="2" id="KW-0507">mRNA processing</keyword>
<dbReference type="InterPro" id="IPR012591">
    <property type="entry name" value="PRO8NT"/>
</dbReference>
<dbReference type="InterPro" id="IPR043172">
    <property type="entry name" value="Prp8_domainIV_palm"/>
</dbReference>
<sequence>MAAPPPLPFGRSGPVVAGASELPDEKLQEKARKWAQMNAKRYGEKRKFGFVEPQKENMPPEHIRKIIKDHGDMSSKKFRHDKRIYLGALKYVPHAVLKLLENMPMPWEQVREVPVLYHVTGAITFVNEVPWVIEPVYIAQWGTMWIMMRREKRDRRHFKRMRFPPFDDEEPPLDYGDNIVDVEPLEAIQMDLDEEEDGPVYEWLYDHKPLVDTKFVNGSSYRKWNLNLPIMSTLYRLAHQLLSDLTDKNYFYLFDLNAFFTSKALNMAIPGGPKFEPLHRDIDAADEDWNEFNDIHKIIIRQPIRTEYKIAFPFLYNSLPRSVHVTWYHYPTVVYVRTEDPDLPAFYFDPIINPISSRNLQSNAKVSHEDDLFGDSDENDSFKLPGDIEPFLAEKPLYTDNTANGIALYWAPHPFDKRSGRTRRAIDIPLVKNWYLEHVPAGQPVKVRVSYQKLLKCYVLNALKHRPPKAMNKKYLFRQLKATKFFQATELDWVEAGLQVCRQGYNMLNLLIHRKNLNYLHLDYNFNLKPVKTLTTKERKKSRFGNAFHLCREILRLTKLIVDSHVQYRLGNVDAFQLADGLQYIFAHVGQLTGMYRYKYRLMRQIRMCKDLKHLIYYRFNTGPVGKGPGCGFWAPGWRVWLFFMRGVVPLLERWLGNLLARHFEGRQSKGIAKTVTKQRVESHYDLELRAAVMHDILDMMPEGIKTNKSRTILQHLSEAWRCFDPAAMIRMANGTDVKAADVAVGDLVLGSEGQASRVKATMAGRDVRYAVEILPSRTVVTEDPDWHFVEKGFECNSKHLLVVNPSAFNPSLYHEAEAGRFQVHYHALEEYTGPASDVTEHLTHKYRTFSYGSKQSVNAGTYTGCVYSSETDARAAAEKYLDEILALGRPQWIVSAEALHSYMVHHPETRENLRMPRAGLIEFAQGPQIDLAAVIRSEMGDHFDLTLFSPDDLAYCIGLHLADGSQAASVFYMGKHEKRVINFLSSKASVLGLACELDDHPTSEFCTVRIGEGSLARNVLMAMFRSIGYLKTDEKSISSVLSSNLLTQPAPVRRQLLGGLFHGDGALKFCEHCKSPYAFQFTEGNGFTASQGHEDIASLVQDVSRSLGLTCNTFEHSNSESSVRLDGTSALRTITNEPLRDPAAVYEERARKPTVAKTRRMCVVSGVDVELIGCKEKQLAKHTCVKSSDRDFSRARFLIKQVSNDAPYVGFELEGSPLFLLSNWIIAHNCWKANIPWKVPGLPTPIENMILRYVKSKADWWTSVSHYNRERIRRGATVDKTVCKKNLGRLTRLWLKAEQERQHNYLKDGPYITAEEAVAIYTTTVHWLESRKFSPIPFPPLSYKHDTKLLILALERLKEAYSVKGRLNQSQREELGLIEEGYDNPHSTLSRIKRLLLTQRAFKEVGIEFMDLYSHLIPVYDIEPLEKITDAYLDQYLWYEADKRHLFPAWIKPGDSEPPPLLVYKWCQGINNLTDVWETSDGECNVMMETKLSKVYEKIDLTLLNRLLRLIVDHNIADYMTAKNNIALTYKDMNHVNAYGLIRGLQFASFIFQYYGLVLDLLILGLHRASEMAGPPAIPNDFLQFRDVATEVRHPIRLYSRYVDRIHILFRFNADESRDLIQRYLTEHPDPNNENIVGYNNKKCWPRDCRMRLMKHDVNLGRAVFWDIKNRLPRSLTTIDWEDSFVSVYSRDNPNLLFSMSGFEIRILPKIRSSHEEFTLNEGVWNLINESTKERTAQAFLRVDEESMQKFHNRVRQILMASGSTTFSKIVNKWNTCLVGLMTYYREAVVHTRELLDLLVKAENKIQTRIKIGLNSKMPSRFPPCVFYTPKELGGLGMLSMGHVLIPQSDLRWSKQTETGITHFRSGMSHEEDQTIPNLYRYIQPWESEFIDSQRVWAEYALKRQEANAQNRRLTLEDLEDSWDRGIPRINTLFQKDRHTLAYDKGWRVRTDWKQYQVLKLNPFSWTHCLRIGTLVKMADGRDIPIEQVRVGDMMMGDDSLLPNQLVPNENYQPRRVLEVHSGEHPPGGVLYRIEWKRIGPNQSTESFDVTANHELTLKAIRMDPYIQSYVDGGGHVRWTLHWVTKDLERKTYFVTVNEKARSTYQYPTKEAAKAAADKALRDSGRQENGQVCWDDSRKTYEMYIRPTATQPSISQVFRVQKEGRYRLPSENTDEEAKAECERLRQEKLRDPTVLRDRDFVDIQVVDYLKLPDWFKERLHLHRAPVCYPGAPGDLPVHPYFLGLWLADGAGGKNPKPDIFLGLDEVEAVAWLYEYGRTIGAKVDEREVWMNPESAARCLNAETLEERLTERNERDDRHILADASGWGWVMKPELGFTRRIRTPTNDHIRRNNLVQTKMTVVTIHSPVLRSFLRQFENCDKFMPKEYAESSLESRRELLAGLIDGDGWRTRFGQAFGFEQSTENAVLYEDTVRLARSLGLGASGTSCSPRENSYGEMVRMSTQFTGPSVHLVSTKLAKKKLLEITTATVGLFTVTKVPGGPWNGVTLDGNQRFLLADFTVTHNSRHDGKLWNLNNYRTDMIQALGGVEGILEHTLFKGTYFPTWEGLFWEKACFAGDTELLLADGSVVRAENVKKGDALLGDDGTPRHVLDRVTGEDRLYRIDIKRNATPLIVTGNHILCFKTSAKLCMRWDPAWPAWRVATLSPSLELESKSFVVNSNASSVYATKAEAEKAAVAWLRVAEMEKRAKNRQLAILRIKNYFGGGKKEFRTVVCRCPSRRSKAGRESTEMAVASRLADAAKPKSADSRACKCTKRRGVETKEALKMLQRRRRSRPPPLEWLAELHCFRASFKVGDKRYRKKFVVSPHAYFPDAESARRAAVEYAGACDAAISGDVIEMTVDQYIRRDREVRRLLLTYRTKEAPQLNQRLKYSRIGCVTQLENLQPYYGFLVDGNKRFVRSDYLVVHNSGFEESMKYKKLTNAQRSGLNQIPNRRFTLWWSPTINRANVYVGFQVQLDLTGIFMHGKIPTLKISLIQIFRAHLWQKLHESIVMDCCQVFDQELEALEIETVQKETIHPRKSYKMNSSCFAPGTVLRRYDGSSVLAEDVMVGDELLGDDCIPRKVLDAWEGTTDILYKIKQFGFNAKSDYVVTGAHVLVMRWVGPPPSTTLVHTKSGTHVHARYYGKDLAPHAKNFRVDRADRKRYRESQVAAQLWLAEHNDQVISKHELVEITVDRYLSLARGVQRFLAGFRVDIPVALAGGAEDMESLPFDPYWFGLWLGDECSDSPAIANSDPKINDWVIAYGERLGVRVHDQKFIDEHGMEMHLISYGCHDNTGRSNPSLDKLRELNVYRNKHIPLCYLHASRPLRLRLLAGLVDSDGNLSSTVAGEGVEPTLVLRISMARERLTSHIGELARSLGFTDSNFTKERDCGVAKDGRVLESWIVRFGGLNLDQIPTVVPRKHHVLRNPTAPSYRYTPLNASISVEPVRGAKENPDLSYFGITTDGNQRFLLWDNTVVHNCADVLLFAAYKWNVSKPSLLNDTKDTFDGATTQKYWLDIQLRWGDFDSHDIERYTRAKFLDYTTDNMSIYPSPTGLMIGVDLAYSLHSAYGNWFPGMKPLVQQAMAKIMKANPAMYVLRERIRKGLQLYSSEPTEPYLSSQNYGELFSNQIIWFVDDTNVYRVTIHKTFEGNLTTKPINGAIFIFNPRTGQLFLKIIHTSVWAGQKRLGQLAKWKTAEEVAALIRSLPVEEQPKQIIVTRKGMLDPLEVHLLDFPNIVIKGSELQLPFQACLKVEKFGDLILRATEPQMVLFNLYDDWLRTISSYTAFSRLILILRALHVNNEKTKIILRPDKSIVTEPHHIWPTLTDEEWIKVEVQLKDLILADYGKKNNVNVASLTTSEVRDIILGMEISAPSIQRQQIAEIEKQTNESASQLTAVTTKTQNIHGDEMIVTTTSNYETQTFSSKTEWRVRAVSSTNLHLRTNHIYVNSDDIRETGFTYILPKNVLKRFICISDLRTQIAGYLYGVSPPDNPQVKEIRAIALVPQWGTHQQVHLPHMLPDHEYLKDLEPLGWIHTQPNELPQLSPLDVTMHAKVMADNKGLWDGDKTVVVTCSFTPGSCSLTAYKLTPAGFEWGRGNKDMGANPQGYLPSHYEKVQMLLSDRFLGFFMVPEGDGVWNYNFMGAKHRADMKYGLTIDTPKEFYHEVHRPSHFLNFSGLEETGIGSVGLGVAASNDADREDQFA</sequence>
<dbReference type="Pfam" id="PF08084">
    <property type="entry name" value="PROCT"/>
    <property type="match status" value="1"/>
</dbReference>
<dbReference type="CDD" id="cd13838">
    <property type="entry name" value="RNase_H_like_Prp8_IV"/>
    <property type="match status" value="1"/>
</dbReference>
<reference evidence="12" key="1">
    <citation type="submission" date="2020-05" db="EMBL/GenBank/DDBJ databases">
        <title>Phylogenomic resolution of chytrid fungi.</title>
        <authorList>
            <person name="Stajich J.E."/>
            <person name="Amses K."/>
            <person name="Simmons R."/>
            <person name="Seto K."/>
            <person name="Myers J."/>
            <person name="Bonds A."/>
            <person name="Quandt C.A."/>
            <person name="Barry K."/>
            <person name="Liu P."/>
            <person name="Grigoriev I."/>
            <person name="Longcore J.E."/>
            <person name="James T.Y."/>
        </authorList>
    </citation>
    <scope>NUCLEOTIDE SEQUENCE</scope>
    <source>
        <strain evidence="12">JEL0379</strain>
    </source>
</reference>
<evidence type="ECO:0000256" key="5">
    <source>
        <dbReference type="ARBA" id="ARBA00022884"/>
    </source>
</evidence>
<dbReference type="InterPro" id="IPR043173">
    <property type="entry name" value="Prp8_domainIV_fingers"/>
</dbReference>
<comment type="caution">
    <text evidence="12">The sequence shown here is derived from an EMBL/GenBank/DDBJ whole genome shotgun (WGS) entry which is preliminary data.</text>
</comment>
<keyword evidence="4" id="KW-0068">Autocatalytic cleavage</keyword>
<dbReference type="InterPro" id="IPR021983">
    <property type="entry name" value="PRP8_domainIV"/>
</dbReference>
<evidence type="ECO:0000256" key="8">
    <source>
        <dbReference type="ARBA" id="ARBA00023242"/>
    </source>
</evidence>
<dbReference type="GO" id="GO:0004519">
    <property type="term" value="F:endonuclease activity"/>
    <property type="evidence" value="ECO:0007669"/>
    <property type="project" value="InterPro"/>
</dbReference>